<name>A0ABY9UQT0_STRVL</name>
<feature type="region of interest" description="Disordered" evidence="4">
    <location>
        <begin position="338"/>
        <end position="380"/>
    </location>
</feature>
<keyword evidence="1" id="KW-0805">Transcription regulation</keyword>
<keyword evidence="2" id="KW-0238">DNA-binding</keyword>
<reference evidence="8 9" key="1">
    <citation type="submission" date="2023-09" db="EMBL/GenBank/DDBJ databases">
        <title>The genome sequence of Streptomyces anthocyanicus.</title>
        <authorList>
            <person name="Mo P."/>
        </authorList>
    </citation>
    <scope>NUCLEOTIDE SEQUENCE [LARGE SCALE GENOMIC DNA]</scope>
    <source>
        <strain evidence="8 9">JCM 4387</strain>
    </source>
</reference>
<keyword evidence="9" id="KW-1185">Reference proteome</keyword>
<dbReference type="InterPro" id="IPR036388">
    <property type="entry name" value="WH-like_DNA-bd_sf"/>
</dbReference>
<dbReference type="Gene3D" id="1.10.10.10">
    <property type="entry name" value="Winged helix-like DNA-binding domain superfamily/Winged helix DNA-binding domain"/>
    <property type="match status" value="2"/>
</dbReference>
<dbReference type="InterPro" id="IPR019888">
    <property type="entry name" value="Tscrpt_reg_AsnC-like"/>
</dbReference>
<accession>A0ABY9UQT0</accession>
<evidence type="ECO:0000256" key="4">
    <source>
        <dbReference type="SAM" id="MobiDB-lite"/>
    </source>
</evidence>
<sequence>MKGWALMDPVENALDDDDLDLVAALQRAPRAPLSLLAQALGVSASTVGRRLTRLESNRLLRVIGQVDLSVSGESTPWHVWVTAAPGRADDVARQLVALPETAHVAVTAGQADVYCVVQPTRRTEAHDLLTRRVAALPGVHATRTALVLRADTKSDSWRLPRLTADQHRLLAEYAAQDGEAAPDGSDRPARLADDELRTLRLLAADGRMTAAQVSRELGIGQSTAYRVTQSLLQRELIRPRVEIEPGLLGYALEAVVALTVSPGGTEEAARTLARHPSARYVSTNAGPFTVVHQGVFRDEAGLAAFLTRDVADLPGVLSFDVSVVLRALRRHWLDREDGRLANAPGPADHGSGTRGPGTRGTAPAEANGTRTSGSGAHDDT</sequence>
<evidence type="ECO:0000259" key="6">
    <source>
        <dbReference type="Pfam" id="PF01978"/>
    </source>
</evidence>
<feature type="domain" description="Transcription regulator TrmB N-terminal" evidence="6">
    <location>
        <begin position="193"/>
        <end position="239"/>
    </location>
</feature>
<dbReference type="Gene3D" id="3.30.70.920">
    <property type="match status" value="2"/>
</dbReference>
<evidence type="ECO:0000256" key="2">
    <source>
        <dbReference type="ARBA" id="ARBA00023125"/>
    </source>
</evidence>
<dbReference type="Pfam" id="PF13404">
    <property type="entry name" value="HTH_AsnC-type"/>
    <property type="match status" value="1"/>
</dbReference>
<evidence type="ECO:0000313" key="9">
    <source>
        <dbReference type="Proteomes" id="UP001249394"/>
    </source>
</evidence>
<dbReference type="PANTHER" id="PTHR30154">
    <property type="entry name" value="LEUCINE-RESPONSIVE REGULATORY PROTEIN"/>
    <property type="match status" value="1"/>
</dbReference>
<proteinExistence type="predicted"/>
<dbReference type="SMART" id="SM00344">
    <property type="entry name" value="HTH_ASNC"/>
    <property type="match status" value="2"/>
</dbReference>
<dbReference type="PANTHER" id="PTHR30154:SF34">
    <property type="entry name" value="TRANSCRIPTIONAL REGULATOR AZLB"/>
    <property type="match status" value="1"/>
</dbReference>
<dbReference type="Proteomes" id="UP001249394">
    <property type="component" value="Chromosome"/>
</dbReference>
<evidence type="ECO:0000313" key="8">
    <source>
        <dbReference type="EMBL" id="WND22626.1"/>
    </source>
</evidence>
<organism evidence="8 9">
    <name type="scientific">Streptomyces violaceus</name>
    <name type="common">Streptomyces venezuelae</name>
    <dbReference type="NCBI Taxonomy" id="1936"/>
    <lineage>
        <taxon>Bacteria</taxon>
        <taxon>Bacillati</taxon>
        <taxon>Actinomycetota</taxon>
        <taxon>Actinomycetes</taxon>
        <taxon>Kitasatosporales</taxon>
        <taxon>Streptomycetaceae</taxon>
        <taxon>Streptomyces</taxon>
    </lineage>
</organism>
<dbReference type="SUPFAM" id="SSF54909">
    <property type="entry name" value="Dimeric alpha+beta barrel"/>
    <property type="match status" value="2"/>
</dbReference>
<evidence type="ECO:0000256" key="1">
    <source>
        <dbReference type="ARBA" id="ARBA00023015"/>
    </source>
</evidence>
<feature type="domain" description="Transcription regulator AsnC/Lrp ligand binding" evidence="5">
    <location>
        <begin position="79"/>
        <end position="149"/>
    </location>
</feature>
<dbReference type="InterPro" id="IPR019887">
    <property type="entry name" value="Tscrpt_reg_AsnC/Lrp_C"/>
</dbReference>
<dbReference type="Pfam" id="PF01037">
    <property type="entry name" value="AsnC_trans_reg"/>
    <property type="match status" value="2"/>
</dbReference>
<dbReference type="InterPro" id="IPR036390">
    <property type="entry name" value="WH_DNA-bd_sf"/>
</dbReference>
<protein>
    <submittedName>
        <fullName evidence="8">Lrp/AsnC family transcriptional regulator</fullName>
    </submittedName>
</protein>
<dbReference type="Pfam" id="PF01978">
    <property type="entry name" value="TrmB"/>
    <property type="match status" value="1"/>
</dbReference>
<evidence type="ECO:0000259" key="7">
    <source>
        <dbReference type="Pfam" id="PF13404"/>
    </source>
</evidence>
<dbReference type="EMBL" id="CP134213">
    <property type="protein sequence ID" value="WND22626.1"/>
    <property type="molecule type" value="Genomic_DNA"/>
</dbReference>
<dbReference type="SUPFAM" id="SSF46785">
    <property type="entry name" value="Winged helix' DNA-binding domain"/>
    <property type="match status" value="2"/>
</dbReference>
<evidence type="ECO:0000256" key="3">
    <source>
        <dbReference type="ARBA" id="ARBA00023163"/>
    </source>
</evidence>
<dbReference type="InterPro" id="IPR011008">
    <property type="entry name" value="Dimeric_a/b-barrel"/>
</dbReference>
<feature type="domain" description="HTH asnC-type" evidence="7">
    <location>
        <begin position="14"/>
        <end position="55"/>
    </location>
</feature>
<dbReference type="InterPro" id="IPR000485">
    <property type="entry name" value="AsnC-type_HTH_dom"/>
</dbReference>
<evidence type="ECO:0000259" key="5">
    <source>
        <dbReference type="Pfam" id="PF01037"/>
    </source>
</evidence>
<feature type="domain" description="Transcription regulator AsnC/Lrp ligand binding" evidence="5">
    <location>
        <begin position="257"/>
        <end position="326"/>
    </location>
</feature>
<gene>
    <name evidence="8" type="ORF">RI060_37050</name>
</gene>
<keyword evidence="3" id="KW-0804">Transcription</keyword>
<dbReference type="InterPro" id="IPR002831">
    <property type="entry name" value="Tscrpt_reg_TrmB_N"/>
</dbReference>